<feature type="domain" description="Tetrapyrrole methylase" evidence="8">
    <location>
        <begin position="3"/>
        <end position="203"/>
    </location>
</feature>
<reference evidence="9 10" key="1">
    <citation type="submission" date="2021-05" db="EMBL/GenBank/DDBJ databases">
        <title>A novel Methanospirillum isolate from a pyrite-forming mixed culture.</title>
        <authorList>
            <person name="Bunk B."/>
            <person name="Sproer C."/>
            <person name="Spring S."/>
            <person name="Pester M."/>
        </authorList>
    </citation>
    <scope>NUCLEOTIDE SEQUENCE [LARGE SCALE GENOMIC DNA]</scope>
    <source>
        <strain evidence="9 10">J.3.6.1-F.2.7.3</strain>
    </source>
</reference>
<keyword evidence="5 7" id="KW-0808">Transferase</keyword>
<dbReference type="Gene3D" id="3.40.1010.10">
    <property type="entry name" value="Cobalt-precorrin-4 Transmethylase, Domain 1"/>
    <property type="match status" value="1"/>
</dbReference>
<dbReference type="PANTHER" id="PTHR45790">
    <property type="entry name" value="SIROHEME SYNTHASE-RELATED"/>
    <property type="match status" value="1"/>
</dbReference>
<dbReference type="RefSeq" id="WP_214419885.1">
    <property type="nucleotide sequence ID" value="NZ_CP075546.1"/>
</dbReference>
<accession>A0A8E7EH95</accession>
<dbReference type="NCBIfam" id="TIGR01465">
    <property type="entry name" value="cobM_cbiF"/>
    <property type="match status" value="1"/>
</dbReference>
<name>A0A8E7EH95_9EURY</name>
<dbReference type="PROSITE" id="PS00839">
    <property type="entry name" value="SUMT_1"/>
    <property type="match status" value="1"/>
</dbReference>
<evidence type="ECO:0000313" key="9">
    <source>
        <dbReference type="EMBL" id="QVV89083.1"/>
    </source>
</evidence>
<comment type="similarity">
    <text evidence="2 7">Belongs to the precorrin methyltransferase family.</text>
</comment>
<dbReference type="InterPro" id="IPR014777">
    <property type="entry name" value="4pyrrole_Mease_sub1"/>
</dbReference>
<gene>
    <name evidence="9" type="primary">cobM</name>
    <name evidence="9" type="ORF">KHC33_00650</name>
</gene>
<dbReference type="PANTHER" id="PTHR45790:SF4">
    <property type="entry name" value="COBALT-PRECORRIN-4 C(11)-METHYLTRANSFERASE"/>
    <property type="match status" value="1"/>
</dbReference>
<dbReference type="InterPro" id="IPR003043">
    <property type="entry name" value="Uropor_MeTrfase_CS"/>
</dbReference>
<keyword evidence="4 7" id="KW-0489">Methyltransferase</keyword>
<dbReference type="InterPro" id="IPR000878">
    <property type="entry name" value="4pyrrol_Mease"/>
</dbReference>
<dbReference type="EMBL" id="CP075546">
    <property type="protein sequence ID" value="QVV89083.1"/>
    <property type="molecule type" value="Genomic_DNA"/>
</dbReference>
<dbReference type="PROSITE" id="PS00840">
    <property type="entry name" value="SUMT_2"/>
    <property type="match status" value="1"/>
</dbReference>
<protein>
    <submittedName>
        <fullName evidence="9">Precorrin-4 C(11)-methyltransferase</fullName>
        <ecNumber evidence="9">2.1.1.133</ecNumber>
    </submittedName>
</protein>
<evidence type="ECO:0000256" key="5">
    <source>
        <dbReference type="ARBA" id="ARBA00022679"/>
    </source>
</evidence>
<dbReference type="Gene3D" id="3.30.950.10">
    <property type="entry name" value="Methyltransferase, Cobalt-precorrin-4 Transmethylase, Domain 2"/>
    <property type="match status" value="1"/>
</dbReference>
<dbReference type="SUPFAM" id="SSF53790">
    <property type="entry name" value="Tetrapyrrole methylase"/>
    <property type="match status" value="1"/>
</dbReference>
<comment type="pathway">
    <text evidence="1">Cofactor biosynthesis; adenosylcobalamin biosynthesis.</text>
</comment>
<evidence type="ECO:0000256" key="6">
    <source>
        <dbReference type="ARBA" id="ARBA00022691"/>
    </source>
</evidence>
<evidence type="ECO:0000256" key="4">
    <source>
        <dbReference type="ARBA" id="ARBA00022603"/>
    </source>
</evidence>
<sequence length="238" mass="25627">MNKIWFIGAGPGDPDLITVRGRRLLDSADILIYAGSLVNPDLVASSPAGEKYDSNGMSLEEMVPIMVRGIRDEKTVVRLHSGDPALYGAIVEQIDLLKQEGISVEVVPGVSSLFGAAAALQAQLTLRGVSESVIITRPAGKTLEKDKIFELSQTGETMAVFLGTDKLEEITSRLACHPETTAVVVYHATWPDQKIIRGTVQDIARKAADVGITKSALLLIGEVFAEDPQGHIRSFLYS</sequence>
<dbReference type="EC" id="2.1.1.133" evidence="9"/>
<dbReference type="GO" id="GO:0032259">
    <property type="term" value="P:methylation"/>
    <property type="evidence" value="ECO:0007669"/>
    <property type="project" value="UniProtKB-KW"/>
</dbReference>
<dbReference type="UniPathway" id="UPA00148"/>
<dbReference type="InterPro" id="IPR035996">
    <property type="entry name" value="4pyrrol_Methylase_sf"/>
</dbReference>
<dbReference type="InterPro" id="IPR014776">
    <property type="entry name" value="4pyrrole_Mease_sub2"/>
</dbReference>
<dbReference type="GO" id="GO:0009236">
    <property type="term" value="P:cobalamin biosynthetic process"/>
    <property type="evidence" value="ECO:0007669"/>
    <property type="project" value="UniProtKB-UniPathway"/>
</dbReference>
<dbReference type="InterPro" id="IPR006362">
    <property type="entry name" value="Cbl_synth_CobM/CibF"/>
</dbReference>
<dbReference type="InterPro" id="IPR050161">
    <property type="entry name" value="Siro_Cobalamin_biosynth"/>
</dbReference>
<dbReference type="Pfam" id="PF00590">
    <property type="entry name" value="TP_methylase"/>
    <property type="match status" value="1"/>
</dbReference>
<dbReference type="Proteomes" id="UP000680656">
    <property type="component" value="Chromosome"/>
</dbReference>
<dbReference type="KEGG" id="mrtj:KHC33_00650"/>
<evidence type="ECO:0000256" key="7">
    <source>
        <dbReference type="RuleBase" id="RU003960"/>
    </source>
</evidence>
<dbReference type="GeneID" id="65095648"/>
<keyword evidence="10" id="KW-1185">Reference proteome</keyword>
<evidence type="ECO:0000256" key="1">
    <source>
        <dbReference type="ARBA" id="ARBA00004953"/>
    </source>
</evidence>
<evidence type="ECO:0000259" key="8">
    <source>
        <dbReference type="Pfam" id="PF00590"/>
    </source>
</evidence>
<evidence type="ECO:0000313" key="10">
    <source>
        <dbReference type="Proteomes" id="UP000680656"/>
    </source>
</evidence>
<evidence type="ECO:0000256" key="3">
    <source>
        <dbReference type="ARBA" id="ARBA00022573"/>
    </source>
</evidence>
<keyword evidence="6" id="KW-0949">S-adenosyl-L-methionine</keyword>
<organism evidence="9 10">
    <name type="scientific">Methanospirillum purgamenti</name>
    <dbReference type="NCBI Taxonomy" id="2834276"/>
    <lineage>
        <taxon>Archaea</taxon>
        <taxon>Methanobacteriati</taxon>
        <taxon>Methanobacteriota</taxon>
        <taxon>Stenosarchaea group</taxon>
        <taxon>Methanomicrobia</taxon>
        <taxon>Methanomicrobiales</taxon>
        <taxon>Methanospirillaceae</taxon>
        <taxon>Methanospirillum</taxon>
    </lineage>
</organism>
<evidence type="ECO:0000256" key="2">
    <source>
        <dbReference type="ARBA" id="ARBA00005879"/>
    </source>
</evidence>
<keyword evidence="3" id="KW-0169">Cobalamin biosynthesis</keyword>
<proteinExistence type="inferred from homology"/>
<dbReference type="GO" id="GO:0046026">
    <property type="term" value="F:precorrin-4 C11-methyltransferase activity"/>
    <property type="evidence" value="ECO:0007669"/>
    <property type="project" value="UniProtKB-EC"/>
</dbReference>
<dbReference type="CDD" id="cd11641">
    <property type="entry name" value="Precorrin-4_C11-MT"/>
    <property type="match status" value="1"/>
</dbReference>
<dbReference type="AlphaFoldDB" id="A0A8E7EH95"/>